<keyword evidence="2" id="KW-1185">Reference proteome</keyword>
<dbReference type="OrthoDB" id="2184509at2"/>
<name>A0A3L7AU44_9MICO</name>
<dbReference type="Pfam" id="PF25681">
    <property type="entry name" value="Phage_TTP_17"/>
    <property type="match status" value="1"/>
</dbReference>
<dbReference type="RefSeq" id="WP_121688146.1">
    <property type="nucleotide sequence ID" value="NZ_RCUY01000005.1"/>
</dbReference>
<accession>A0A3L7AU44</accession>
<dbReference type="AlphaFoldDB" id="A0A3L7AU44"/>
<sequence length="185" mass="20086">MTVNADLARIFGGADAVYLAPVGTKLPTTIGEALDASFQDTGWLHADGITETPTGSKSELRGHQNTGVVRSRIESPGTQVKFVALEDKALTREIRYDVKNAVTAEGVRTERRGAGQRVSPRACVIDKFDTDDQTVKERTVIERLEIVPDGDRVYSNADIAGFGMLGEIIGEYTVFSTDLESQLKP</sequence>
<evidence type="ECO:0000313" key="1">
    <source>
        <dbReference type="EMBL" id="RLP83008.1"/>
    </source>
</evidence>
<dbReference type="InterPro" id="IPR058154">
    <property type="entry name" value="Bxb1_TTP-like"/>
</dbReference>
<gene>
    <name evidence="1" type="ORF">D9V34_07125</name>
</gene>
<dbReference type="Proteomes" id="UP000269438">
    <property type="component" value="Unassembled WGS sequence"/>
</dbReference>
<protein>
    <recommendedName>
        <fullName evidence="3">Phage tail protein</fullName>
    </recommendedName>
</protein>
<evidence type="ECO:0008006" key="3">
    <source>
        <dbReference type="Google" id="ProtNLM"/>
    </source>
</evidence>
<organism evidence="1 2">
    <name type="scientific">Mycetocola lacteus</name>
    <dbReference type="NCBI Taxonomy" id="76637"/>
    <lineage>
        <taxon>Bacteria</taxon>
        <taxon>Bacillati</taxon>
        <taxon>Actinomycetota</taxon>
        <taxon>Actinomycetes</taxon>
        <taxon>Micrococcales</taxon>
        <taxon>Microbacteriaceae</taxon>
        <taxon>Mycetocola</taxon>
    </lineage>
</organism>
<reference evidence="1 2" key="1">
    <citation type="submission" date="2018-10" db="EMBL/GenBank/DDBJ databases">
        <authorList>
            <person name="Li J."/>
        </authorList>
    </citation>
    <scope>NUCLEOTIDE SEQUENCE [LARGE SCALE GENOMIC DNA]</scope>
    <source>
        <strain evidence="1 2">JCM 11654</strain>
    </source>
</reference>
<dbReference type="EMBL" id="RCUY01000005">
    <property type="protein sequence ID" value="RLP83008.1"/>
    <property type="molecule type" value="Genomic_DNA"/>
</dbReference>
<evidence type="ECO:0000313" key="2">
    <source>
        <dbReference type="Proteomes" id="UP000269438"/>
    </source>
</evidence>
<comment type="caution">
    <text evidence="1">The sequence shown here is derived from an EMBL/GenBank/DDBJ whole genome shotgun (WGS) entry which is preliminary data.</text>
</comment>
<proteinExistence type="predicted"/>